<dbReference type="Pfam" id="PF00168">
    <property type="entry name" value="C2"/>
    <property type="match status" value="1"/>
</dbReference>
<sequence>MEDLFPKSAEQLERPAISSSWYNRARTLYTASDKEALNAQPYYFTPEICVKINDIGAARNRLDKLYKMMEVDEIAALMREQGPPVPEKMENSRYLYSIKIVLAEDLRPMDNNGLSDPYVVLEVDGKTVARTRTVYETLNPRWDQVFDISLDDGAVEVLAMVNDEDVLGADEDCGGAWFKLSPKYFDDYQTHEVWLTLDTQGKLLLRISMEGEKDDIQFWFGKAFRSLKRTEDDMARTIVEKV</sequence>
<accession>A0A433PIF8</accession>
<dbReference type="Proteomes" id="UP000274822">
    <property type="component" value="Unassembled WGS sequence"/>
</dbReference>
<protein>
    <submittedName>
        <fullName evidence="2">C2 domain-containing protein</fullName>
    </submittedName>
</protein>
<dbReference type="PANTHER" id="PTHR47263">
    <property type="entry name" value="ADENYLATE CYCLASE ACTIVATION PROTEIN GIT1"/>
    <property type="match status" value="1"/>
</dbReference>
<feature type="domain" description="C2" evidence="1">
    <location>
        <begin position="80"/>
        <end position="195"/>
    </location>
</feature>
<evidence type="ECO:0000259" key="1">
    <source>
        <dbReference type="PROSITE" id="PS50004"/>
    </source>
</evidence>
<dbReference type="SUPFAM" id="SSF49562">
    <property type="entry name" value="C2 domain (Calcium/lipid-binding domain, CaLB)"/>
    <property type="match status" value="1"/>
</dbReference>
<keyword evidence="3" id="KW-1185">Reference proteome</keyword>
<reference evidence="2 3" key="1">
    <citation type="journal article" date="2018" name="New Phytol.">
        <title>Phylogenomics of Endogonaceae and evolution of mycorrhizas within Mucoromycota.</title>
        <authorList>
            <person name="Chang Y."/>
            <person name="Desiro A."/>
            <person name="Na H."/>
            <person name="Sandor L."/>
            <person name="Lipzen A."/>
            <person name="Clum A."/>
            <person name="Barry K."/>
            <person name="Grigoriev I.V."/>
            <person name="Martin F.M."/>
            <person name="Stajich J.E."/>
            <person name="Smith M.E."/>
            <person name="Bonito G."/>
            <person name="Spatafora J.W."/>
        </authorList>
    </citation>
    <scope>NUCLEOTIDE SEQUENCE [LARGE SCALE GENOMIC DNA]</scope>
    <source>
        <strain evidence="2 3">AD002</strain>
    </source>
</reference>
<evidence type="ECO:0000313" key="3">
    <source>
        <dbReference type="Proteomes" id="UP000274822"/>
    </source>
</evidence>
<dbReference type="InterPro" id="IPR035892">
    <property type="entry name" value="C2_domain_sf"/>
</dbReference>
<gene>
    <name evidence="2" type="ORF">BC938DRAFT_476299</name>
</gene>
<dbReference type="Gene3D" id="2.60.40.150">
    <property type="entry name" value="C2 domain"/>
    <property type="match status" value="1"/>
</dbReference>
<evidence type="ECO:0000313" key="2">
    <source>
        <dbReference type="EMBL" id="RUS17298.1"/>
    </source>
</evidence>
<dbReference type="AlphaFoldDB" id="A0A433PIF8"/>
<dbReference type="PANTHER" id="PTHR47263:SF1">
    <property type="entry name" value="C2 DOMAIN PROTEIN (AFU_ORTHOLOGUE AFUA_7G02350)"/>
    <property type="match status" value="1"/>
</dbReference>
<comment type="caution">
    <text evidence="2">The sequence shown here is derived from an EMBL/GenBank/DDBJ whole genome shotgun (WGS) entry which is preliminary data.</text>
</comment>
<dbReference type="InterPro" id="IPR000008">
    <property type="entry name" value="C2_dom"/>
</dbReference>
<dbReference type="InterPro" id="IPR052811">
    <property type="entry name" value="Glucose_resp_signaling"/>
</dbReference>
<proteinExistence type="predicted"/>
<organism evidence="2 3">
    <name type="scientific">Jimgerdemannia flammicorona</name>
    <dbReference type="NCBI Taxonomy" id="994334"/>
    <lineage>
        <taxon>Eukaryota</taxon>
        <taxon>Fungi</taxon>
        <taxon>Fungi incertae sedis</taxon>
        <taxon>Mucoromycota</taxon>
        <taxon>Mucoromycotina</taxon>
        <taxon>Endogonomycetes</taxon>
        <taxon>Endogonales</taxon>
        <taxon>Endogonaceae</taxon>
        <taxon>Jimgerdemannia</taxon>
    </lineage>
</organism>
<dbReference type="EMBL" id="RBNJ01023240">
    <property type="protein sequence ID" value="RUS17298.1"/>
    <property type="molecule type" value="Genomic_DNA"/>
</dbReference>
<dbReference type="SMART" id="SM00239">
    <property type="entry name" value="C2"/>
    <property type="match status" value="1"/>
</dbReference>
<name>A0A433PIF8_9FUNG</name>
<dbReference type="PROSITE" id="PS50004">
    <property type="entry name" value="C2"/>
    <property type="match status" value="1"/>
</dbReference>